<sequence length="302" mass="35195">MYQSCEEACLFENVRVTGLMDDTSVYMYAAIRSGIEAEHDCRYSKLVELSNVIRNNLPKINFLNSDFVLKRRLYEICFPVIRRKLWLSSKKTGNIGKKPTTYLAKLFKLDGFKDEDYEKKILAVDNTVIETKEYASFLDAIPGDVIHLNRHIEFNNIRFDAILSEFEMKDLVLACNQNVHEVHFEHTNIDFSTILKLLPNLREITYYGKLDDGWENELWCRRFILKCVNICPKKITKLKILADLCRNGMKIEIDTEDVEYDKDEFQKYFQTSPASLDAKPLLSIGDKLGYLKDPKTVELNND</sequence>
<evidence type="ECO:0000313" key="1">
    <source>
        <dbReference type="Proteomes" id="UP000887576"/>
    </source>
</evidence>
<organism evidence="1 2">
    <name type="scientific">Panagrolaimus sp. JU765</name>
    <dbReference type="NCBI Taxonomy" id="591449"/>
    <lineage>
        <taxon>Eukaryota</taxon>
        <taxon>Metazoa</taxon>
        <taxon>Ecdysozoa</taxon>
        <taxon>Nematoda</taxon>
        <taxon>Chromadorea</taxon>
        <taxon>Rhabditida</taxon>
        <taxon>Tylenchina</taxon>
        <taxon>Panagrolaimomorpha</taxon>
        <taxon>Panagrolaimoidea</taxon>
        <taxon>Panagrolaimidae</taxon>
        <taxon>Panagrolaimus</taxon>
    </lineage>
</organism>
<proteinExistence type="predicted"/>
<accession>A0AC34R6M7</accession>
<dbReference type="WBParaSite" id="JU765_v2.g3907.t1">
    <property type="protein sequence ID" value="JU765_v2.g3907.t1"/>
    <property type="gene ID" value="JU765_v2.g3907"/>
</dbReference>
<evidence type="ECO:0000313" key="2">
    <source>
        <dbReference type="WBParaSite" id="JU765_v2.g3907.t1"/>
    </source>
</evidence>
<name>A0AC34R6M7_9BILA</name>
<reference evidence="2" key="1">
    <citation type="submission" date="2022-11" db="UniProtKB">
        <authorList>
            <consortium name="WormBaseParasite"/>
        </authorList>
    </citation>
    <scope>IDENTIFICATION</scope>
</reference>
<protein>
    <submittedName>
        <fullName evidence="2">DUF38 domain-containing protein</fullName>
    </submittedName>
</protein>
<dbReference type="Proteomes" id="UP000887576">
    <property type="component" value="Unplaced"/>
</dbReference>